<dbReference type="RefSeq" id="WP_253765855.1">
    <property type="nucleotide sequence ID" value="NZ_JAMTCK010000001.1"/>
</dbReference>
<feature type="compositionally biased region" description="Low complexity" evidence="1">
    <location>
        <begin position="82"/>
        <end position="94"/>
    </location>
</feature>
<comment type="caution">
    <text evidence="2">The sequence shown here is derived from an EMBL/GenBank/DDBJ whole genome shotgun (WGS) entry which is preliminary data.</text>
</comment>
<evidence type="ECO:0000313" key="3">
    <source>
        <dbReference type="Proteomes" id="UP001206128"/>
    </source>
</evidence>
<evidence type="ECO:0000256" key="1">
    <source>
        <dbReference type="SAM" id="MobiDB-lite"/>
    </source>
</evidence>
<dbReference type="EMBL" id="JAMTCK010000001">
    <property type="protein sequence ID" value="MCP2163326.1"/>
    <property type="molecule type" value="Genomic_DNA"/>
</dbReference>
<name>A0AAE3KCV6_9PSEU</name>
<evidence type="ECO:0000313" key="2">
    <source>
        <dbReference type="EMBL" id="MCP2163326.1"/>
    </source>
</evidence>
<feature type="region of interest" description="Disordered" evidence="1">
    <location>
        <begin position="69"/>
        <end position="128"/>
    </location>
</feature>
<proteinExistence type="predicted"/>
<accession>A0AAE3KCV6</accession>
<reference evidence="2" key="1">
    <citation type="submission" date="2022-06" db="EMBL/GenBank/DDBJ databases">
        <title>Genomic Encyclopedia of Archaeal and Bacterial Type Strains, Phase II (KMG-II): from individual species to whole genera.</title>
        <authorList>
            <person name="Goeker M."/>
        </authorList>
    </citation>
    <scope>NUCLEOTIDE SEQUENCE</scope>
    <source>
        <strain evidence="2">DSM 43935</strain>
    </source>
</reference>
<dbReference type="Proteomes" id="UP001206128">
    <property type="component" value="Unassembled WGS sequence"/>
</dbReference>
<sequence>MPETEAETTRGFDAPPLRRLRYFHGQMLSARDFQREQDYFREKLKLRMRGLLGYGVVCGLLVEPVRPAHPCDDPGDTGEPTAAIEPASEPGASESEQDAPGSEQDLTGSEQDGAESEQDAAEHGRHRARVRITPGLGVDCDGNEVVVRDGCVVDLWRALPPHERDTDTVWVGIQYRERPVEPTRAVYNDGCADTPDCEFGYTEECYAVRVTGCEPPEDRRCDTCCSRGEHRVLWLARIDDVDWHQPVRARQVHLNVRRPFGRHVPTVITGVNWRHGHTYSVDEAKALLGTHDEDGGLVVRFSNDVRVDTLRPGVVEIQVIEGGAGRNASTWYMGGEFTEPDGEDEYTRGFRYRQTTREVLQDGDRVLVSVRAAFILDRCCRPVDGTNVGGRVPTIDCEDGEETAAAHGCGRPPSGVGPWTSGTGASGDVFESWFFVKEC</sequence>
<organism evidence="2 3">
    <name type="scientific">Goodfellowiella coeruleoviolacea</name>
    <dbReference type="NCBI Taxonomy" id="334858"/>
    <lineage>
        <taxon>Bacteria</taxon>
        <taxon>Bacillati</taxon>
        <taxon>Actinomycetota</taxon>
        <taxon>Actinomycetes</taxon>
        <taxon>Pseudonocardiales</taxon>
        <taxon>Pseudonocardiaceae</taxon>
        <taxon>Goodfellowiella</taxon>
    </lineage>
</organism>
<protein>
    <submittedName>
        <fullName evidence="2">Uncharacterized protein</fullName>
    </submittedName>
</protein>
<dbReference type="AlphaFoldDB" id="A0AAE3KCV6"/>
<keyword evidence="3" id="KW-1185">Reference proteome</keyword>
<gene>
    <name evidence="2" type="ORF">LX83_000166</name>
</gene>